<evidence type="ECO:0000256" key="2">
    <source>
        <dbReference type="ARBA" id="ARBA00022980"/>
    </source>
</evidence>
<dbReference type="PANTHER" id="PTHR11721">
    <property type="entry name" value="60S RIBOSOMAL PROTEIN L27A"/>
    <property type="match status" value="1"/>
</dbReference>
<protein>
    <recommendedName>
        <fullName evidence="5">Large ribosomal subunit protein uL15</fullName>
    </recommendedName>
    <alternativeName>
        <fullName evidence="6">60S ribosomal protein L27a</fullName>
    </alternativeName>
</protein>
<feature type="region of interest" description="Disordered" evidence="8">
    <location>
        <begin position="1"/>
        <end position="36"/>
    </location>
</feature>
<dbReference type="GO" id="GO:0006412">
    <property type="term" value="P:translation"/>
    <property type="evidence" value="ECO:0007669"/>
    <property type="project" value="InterPro"/>
</dbReference>
<dbReference type="GO" id="GO:0003735">
    <property type="term" value="F:structural constituent of ribosome"/>
    <property type="evidence" value="ECO:0007669"/>
    <property type="project" value="InterPro"/>
</dbReference>
<dbReference type="KEGG" id="zca:113924390"/>
<dbReference type="FunFam" id="3.100.10.10:FF:000024">
    <property type="entry name" value="RPL27A isoform 10"/>
    <property type="match status" value="1"/>
</dbReference>
<reference evidence="11" key="1">
    <citation type="submission" date="2025-08" db="UniProtKB">
        <authorList>
            <consortium name="RefSeq"/>
        </authorList>
    </citation>
    <scope>IDENTIFICATION</scope>
    <source>
        <tissue evidence="11">Blood</tissue>
    </source>
</reference>
<feature type="domain" description="Large ribosomal subunit protein uL15/eL18" evidence="9">
    <location>
        <begin position="74"/>
        <end position="146"/>
    </location>
</feature>
<evidence type="ECO:0000256" key="8">
    <source>
        <dbReference type="SAM" id="MobiDB-lite"/>
    </source>
</evidence>
<gene>
    <name evidence="11" type="primary">LOC113924390</name>
</gene>
<evidence type="ECO:0000313" key="10">
    <source>
        <dbReference type="Proteomes" id="UP000515165"/>
    </source>
</evidence>
<sequence>MPSRLRKTQKLRGHVSHGHGLGLMGKHRKHPGGRGNAGGMHHHRINFDKYHPGYFGKVGMRHYHLKRNQSFCPTVNLDKLWTLVSEQTRVNAAKNKTGAAAIIDVVRLGYYKVLGKGKLPKQPVIMKAKFFSRRAKEKIKGVGGACILVA</sequence>
<dbReference type="Gene3D" id="3.100.10.10">
    <property type="match status" value="1"/>
</dbReference>
<dbReference type="AlphaFoldDB" id="A0A6P9F9B9"/>
<dbReference type="InterPro" id="IPR030878">
    <property type="entry name" value="Ribosomal_uL15"/>
</dbReference>
<organism evidence="10 11">
    <name type="scientific">Zalophus californianus</name>
    <name type="common">California sealion</name>
    <dbReference type="NCBI Taxonomy" id="9704"/>
    <lineage>
        <taxon>Eukaryota</taxon>
        <taxon>Metazoa</taxon>
        <taxon>Chordata</taxon>
        <taxon>Craniata</taxon>
        <taxon>Vertebrata</taxon>
        <taxon>Euteleostomi</taxon>
        <taxon>Mammalia</taxon>
        <taxon>Eutheria</taxon>
        <taxon>Laurasiatheria</taxon>
        <taxon>Carnivora</taxon>
        <taxon>Caniformia</taxon>
        <taxon>Pinnipedia</taxon>
        <taxon>Otariidae</taxon>
        <taxon>Zalophus</taxon>
    </lineage>
</organism>
<dbReference type="Pfam" id="PF00828">
    <property type="entry name" value="Ribosomal_L27A"/>
    <property type="match status" value="1"/>
</dbReference>
<dbReference type="InterPro" id="IPR001196">
    <property type="entry name" value="Ribosomal_uL15_CS"/>
</dbReference>
<comment type="similarity">
    <text evidence="1 7">Belongs to the universal ribosomal protein uL15 family.</text>
</comment>
<dbReference type="GeneID" id="113924390"/>
<dbReference type="InterPro" id="IPR021131">
    <property type="entry name" value="Ribosomal_uL15/eL18"/>
</dbReference>
<evidence type="ECO:0000256" key="1">
    <source>
        <dbReference type="ARBA" id="ARBA00007320"/>
    </source>
</evidence>
<keyword evidence="2 7" id="KW-0689">Ribosomal protein</keyword>
<evidence type="ECO:0000256" key="5">
    <source>
        <dbReference type="ARBA" id="ARBA00035200"/>
    </source>
</evidence>
<evidence type="ECO:0000256" key="3">
    <source>
        <dbReference type="ARBA" id="ARBA00023274"/>
    </source>
</evidence>
<evidence type="ECO:0000259" key="9">
    <source>
        <dbReference type="Pfam" id="PF00828"/>
    </source>
</evidence>
<evidence type="ECO:0000313" key="11">
    <source>
        <dbReference type="RefSeq" id="XP_035581951.1"/>
    </source>
</evidence>
<keyword evidence="3 7" id="KW-0687">Ribonucleoprotein</keyword>
<dbReference type="HAMAP" id="MF_01341">
    <property type="entry name" value="Ribosomal_uL15"/>
    <property type="match status" value="1"/>
</dbReference>
<proteinExistence type="inferred from homology"/>
<dbReference type="GO" id="GO:0022625">
    <property type="term" value="C:cytosolic large ribosomal subunit"/>
    <property type="evidence" value="ECO:0007669"/>
    <property type="project" value="TreeGrafter"/>
</dbReference>
<dbReference type="PANTHER" id="PTHR11721:SF3">
    <property type="entry name" value="LARGE RIBOSOMAL SUBUNIT PROTEIN UL15"/>
    <property type="match status" value="1"/>
</dbReference>
<dbReference type="OrthoDB" id="61900at2759"/>
<dbReference type="RefSeq" id="XP_035581951.1">
    <property type="nucleotide sequence ID" value="XM_035726058.1"/>
</dbReference>
<keyword evidence="10" id="KW-1185">Reference proteome</keyword>
<keyword evidence="4" id="KW-0379">Hydroxylation</keyword>
<evidence type="ECO:0000256" key="4">
    <source>
        <dbReference type="ARBA" id="ARBA00023278"/>
    </source>
</evidence>
<dbReference type="Proteomes" id="UP000515165">
    <property type="component" value="Chromosome 2"/>
</dbReference>
<evidence type="ECO:0000256" key="6">
    <source>
        <dbReference type="ARBA" id="ARBA00035527"/>
    </source>
</evidence>
<feature type="compositionally biased region" description="Basic residues" evidence="8">
    <location>
        <begin position="1"/>
        <end position="17"/>
    </location>
</feature>
<dbReference type="InterPro" id="IPR036227">
    <property type="entry name" value="Ribosomal_uL15/eL18_sf"/>
</dbReference>
<dbReference type="PROSITE" id="PS00475">
    <property type="entry name" value="RIBOSOMAL_L15"/>
    <property type="match status" value="1"/>
</dbReference>
<name>A0A6P9F9B9_ZALCA</name>
<accession>A0A6P9F9B9</accession>
<dbReference type="SUPFAM" id="SSF52080">
    <property type="entry name" value="Ribosomal proteins L15p and L18e"/>
    <property type="match status" value="1"/>
</dbReference>
<evidence type="ECO:0000256" key="7">
    <source>
        <dbReference type="RuleBase" id="RU003888"/>
    </source>
</evidence>